<accession>A0A978VG57</accession>
<dbReference type="SUPFAM" id="SSF52058">
    <property type="entry name" value="L domain-like"/>
    <property type="match status" value="1"/>
</dbReference>
<name>A0A978VG57_ZIZJJ</name>
<comment type="caution">
    <text evidence="1">The sequence shown here is derived from an EMBL/GenBank/DDBJ whole genome shotgun (WGS) entry which is preliminary data.</text>
</comment>
<sequence length="149" mass="16909">MKQLDYLDLSATAIKLLPSSIELLVRLKEFSFFSCVELMFIPTNIYKLLNLEHPLLGDCSKLSKFLKNITFSKFDGLLYSPTKTLPSYINLSKYELLWEIPELPQLKLDASDCKSLGETHDVADQPNLNDPTPIKGCFADVAYQDPQTM</sequence>
<dbReference type="PANTHER" id="PTHR47186">
    <property type="entry name" value="LEUCINE-RICH REPEAT-CONTAINING PROTEIN 57"/>
    <property type="match status" value="1"/>
</dbReference>
<dbReference type="AlphaFoldDB" id="A0A978VG57"/>
<dbReference type="Proteomes" id="UP000813462">
    <property type="component" value="Unassembled WGS sequence"/>
</dbReference>
<proteinExistence type="predicted"/>
<gene>
    <name evidence="1" type="ORF">FEM48_Zijuj05G0174600</name>
</gene>
<dbReference type="InterPro" id="IPR032675">
    <property type="entry name" value="LRR_dom_sf"/>
</dbReference>
<organism evidence="1 2">
    <name type="scientific">Ziziphus jujuba var. spinosa</name>
    <dbReference type="NCBI Taxonomy" id="714518"/>
    <lineage>
        <taxon>Eukaryota</taxon>
        <taxon>Viridiplantae</taxon>
        <taxon>Streptophyta</taxon>
        <taxon>Embryophyta</taxon>
        <taxon>Tracheophyta</taxon>
        <taxon>Spermatophyta</taxon>
        <taxon>Magnoliopsida</taxon>
        <taxon>eudicotyledons</taxon>
        <taxon>Gunneridae</taxon>
        <taxon>Pentapetalae</taxon>
        <taxon>rosids</taxon>
        <taxon>fabids</taxon>
        <taxon>Rosales</taxon>
        <taxon>Rhamnaceae</taxon>
        <taxon>Paliureae</taxon>
        <taxon>Ziziphus</taxon>
    </lineage>
</organism>
<protein>
    <submittedName>
        <fullName evidence="1">Uncharacterized protein</fullName>
    </submittedName>
</protein>
<reference evidence="1" key="1">
    <citation type="journal article" date="2021" name="Front. Plant Sci.">
        <title>Chromosome-Scale Genome Assembly for Chinese Sour Jujube and Insights Into Its Genome Evolution and Domestication Signature.</title>
        <authorList>
            <person name="Shen L.-Y."/>
            <person name="Luo H."/>
            <person name="Wang X.-L."/>
            <person name="Wang X.-M."/>
            <person name="Qiu X.-J."/>
            <person name="Liu H."/>
            <person name="Zhou S.-S."/>
            <person name="Jia K.-H."/>
            <person name="Nie S."/>
            <person name="Bao Y.-T."/>
            <person name="Zhang R.-G."/>
            <person name="Yun Q.-Z."/>
            <person name="Chai Y.-H."/>
            <person name="Lu J.-Y."/>
            <person name="Li Y."/>
            <person name="Zhao S.-W."/>
            <person name="Mao J.-F."/>
            <person name="Jia S.-G."/>
            <person name="Mao Y.-M."/>
        </authorList>
    </citation>
    <scope>NUCLEOTIDE SEQUENCE</scope>
    <source>
        <strain evidence="1">AT0</strain>
        <tissue evidence="1">Leaf</tissue>
    </source>
</reference>
<dbReference type="EMBL" id="JAEACU010000005">
    <property type="protein sequence ID" value="KAH7529346.1"/>
    <property type="molecule type" value="Genomic_DNA"/>
</dbReference>
<evidence type="ECO:0000313" key="1">
    <source>
        <dbReference type="EMBL" id="KAH7529346.1"/>
    </source>
</evidence>
<dbReference type="PANTHER" id="PTHR47186:SF3">
    <property type="entry name" value="OS09G0267800 PROTEIN"/>
    <property type="match status" value="1"/>
</dbReference>
<evidence type="ECO:0000313" key="2">
    <source>
        <dbReference type="Proteomes" id="UP000813462"/>
    </source>
</evidence>
<dbReference type="Gene3D" id="3.80.10.10">
    <property type="entry name" value="Ribonuclease Inhibitor"/>
    <property type="match status" value="1"/>
</dbReference>